<proteinExistence type="predicted"/>
<gene>
    <name evidence="2" type="ORF">P691DRAFT_760315</name>
</gene>
<feature type="transmembrane region" description="Helical" evidence="1">
    <location>
        <begin position="12"/>
        <end position="40"/>
    </location>
</feature>
<accession>A0A9P5XDS2</accession>
<comment type="caution">
    <text evidence="2">The sequence shown here is derived from an EMBL/GenBank/DDBJ whole genome shotgun (WGS) entry which is preliminary data.</text>
</comment>
<dbReference type="AlphaFoldDB" id="A0A9P5XDS2"/>
<feature type="transmembrane region" description="Helical" evidence="1">
    <location>
        <begin position="173"/>
        <end position="196"/>
    </location>
</feature>
<dbReference type="EMBL" id="MU151178">
    <property type="protein sequence ID" value="KAF9447971.1"/>
    <property type="molecule type" value="Genomic_DNA"/>
</dbReference>
<dbReference type="Proteomes" id="UP000807342">
    <property type="component" value="Unassembled WGS sequence"/>
</dbReference>
<organism evidence="2 3">
    <name type="scientific">Macrolepiota fuliginosa MF-IS2</name>
    <dbReference type="NCBI Taxonomy" id="1400762"/>
    <lineage>
        <taxon>Eukaryota</taxon>
        <taxon>Fungi</taxon>
        <taxon>Dikarya</taxon>
        <taxon>Basidiomycota</taxon>
        <taxon>Agaricomycotina</taxon>
        <taxon>Agaricomycetes</taxon>
        <taxon>Agaricomycetidae</taxon>
        <taxon>Agaricales</taxon>
        <taxon>Agaricineae</taxon>
        <taxon>Agaricaceae</taxon>
        <taxon>Macrolepiota</taxon>
    </lineage>
</organism>
<feature type="transmembrane region" description="Helical" evidence="1">
    <location>
        <begin position="52"/>
        <end position="83"/>
    </location>
</feature>
<feature type="transmembrane region" description="Helical" evidence="1">
    <location>
        <begin position="137"/>
        <end position="161"/>
    </location>
</feature>
<evidence type="ECO:0000313" key="3">
    <source>
        <dbReference type="Proteomes" id="UP000807342"/>
    </source>
</evidence>
<reference evidence="2" key="1">
    <citation type="submission" date="2020-11" db="EMBL/GenBank/DDBJ databases">
        <authorList>
            <consortium name="DOE Joint Genome Institute"/>
            <person name="Ahrendt S."/>
            <person name="Riley R."/>
            <person name="Andreopoulos W."/>
            <person name="Labutti K."/>
            <person name="Pangilinan J."/>
            <person name="Ruiz-Duenas F.J."/>
            <person name="Barrasa J.M."/>
            <person name="Sanchez-Garcia M."/>
            <person name="Camarero S."/>
            <person name="Miyauchi S."/>
            <person name="Serrano A."/>
            <person name="Linde D."/>
            <person name="Babiker R."/>
            <person name="Drula E."/>
            <person name="Ayuso-Fernandez I."/>
            <person name="Pacheco R."/>
            <person name="Padilla G."/>
            <person name="Ferreira P."/>
            <person name="Barriuso J."/>
            <person name="Kellner H."/>
            <person name="Castanera R."/>
            <person name="Alfaro M."/>
            <person name="Ramirez L."/>
            <person name="Pisabarro A.G."/>
            <person name="Kuo A."/>
            <person name="Tritt A."/>
            <person name="Lipzen A."/>
            <person name="He G."/>
            <person name="Yan M."/>
            <person name="Ng V."/>
            <person name="Cullen D."/>
            <person name="Martin F."/>
            <person name="Rosso M.-N."/>
            <person name="Henrissat B."/>
            <person name="Hibbett D."/>
            <person name="Martinez A.T."/>
            <person name="Grigoriev I.V."/>
        </authorList>
    </citation>
    <scope>NUCLEOTIDE SEQUENCE</scope>
    <source>
        <strain evidence="2">MF-IS2</strain>
    </source>
</reference>
<protein>
    <submittedName>
        <fullName evidence="2">Uncharacterized protein</fullName>
    </submittedName>
</protein>
<feature type="transmembrane region" description="Helical" evidence="1">
    <location>
        <begin position="242"/>
        <end position="262"/>
    </location>
</feature>
<keyword evidence="1" id="KW-0812">Transmembrane</keyword>
<keyword evidence="1" id="KW-0472">Membrane</keyword>
<name>A0A9P5XDS2_9AGAR</name>
<feature type="transmembrane region" description="Helical" evidence="1">
    <location>
        <begin position="217"/>
        <end position="236"/>
    </location>
</feature>
<feature type="transmembrane region" description="Helical" evidence="1">
    <location>
        <begin position="95"/>
        <end position="117"/>
    </location>
</feature>
<dbReference type="OrthoDB" id="3267806at2759"/>
<keyword evidence="1" id="KW-1133">Transmembrane helix</keyword>
<sequence>MAFILDSLYNQMSWTIGAFISSFLAGSLIPLGISCILLMTRGKERISKQHRYLCIYIVALLFFIILFEVEVFLVTAGVLILYPQSPHKAQVFLDVVMIVGYSTLAVLCALSDGLLVWRCFMIHRGLRHSLLAKYGHVIWIFPACLLGLSLVTGYMSAGMFLRNRALSDKLGAVAFASNAVLNLYATTLITATLLIYRRTVKFLTGSATNEHLPIIAIFLQSAATNVPMTVAAAIGVWTGKNYGMVVGIIIVATQALTSILIIHQVALGRVFGHGGEEQLLGMTSIVFRRCEGNEQDSPDCGV</sequence>
<keyword evidence="3" id="KW-1185">Reference proteome</keyword>
<evidence type="ECO:0000313" key="2">
    <source>
        <dbReference type="EMBL" id="KAF9447971.1"/>
    </source>
</evidence>
<evidence type="ECO:0000256" key="1">
    <source>
        <dbReference type="SAM" id="Phobius"/>
    </source>
</evidence>